<dbReference type="PROSITE" id="PS00059">
    <property type="entry name" value="ADH_ZINC"/>
    <property type="match status" value="1"/>
</dbReference>
<comment type="similarity">
    <text evidence="4">Belongs to the zinc-containing alcohol dehydrogenase family.</text>
</comment>
<accession>A0A3D9KNH5</accession>
<dbReference type="SMART" id="SM00829">
    <property type="entry name" value="PKS_ER"/>
    <property type="match status" value="1"/>
</dbReference>
<dbReference type="Proteomes" id="UP000256977">
    <property type="component" value="Unassembled WGS sequence"/>
</dbReference>
<name>A0A3D9KNH5_9BACL</name>
<comment type="cofactor">
    <cofactor evidence="4">
        <name>Zn(2+)</name>
        <dbReference type="ChEBI" id="CHEBI:29105"/>
    </cofactor>
</comment>
<dbReference type="InterPro" id="IPR013149">
    <property type="entry name" value="ADH-like_C"/>
</dbReference>
<dbReference type="Pfam" id="PF08240">
    <property type="entry name" value="ADH_N"/>
    <property type="match status" value="1"/>
</dbReference>
<dbReference type="GO" id="GO:0016491">
    <property type="term" value="F:oxidoreductase activity"/>
    <property type="evidence" value="ECO:0007669"/>
    <property type="project" value="UniProtKB-KW"/>
</dbReference>
<dbReference type="SUPFAM" id="SSF51735">
    <property type="entry name" value="NAD(P)-binding Rossmann-fold domains"/>
    <property type="match status" value="1"/>
</dbReference>
<dbReference type="InterPro" id="IPR011032">
    <property type="entry name" value="GroES-like_sf"/>
</dbReference>
<dbReference type="SUPFAM" id="SSF50129">
    <property type="entry name" value="GroES-like"/>
    <property type="match status" value="1"/>
</dbReference>
<dbReference type="Gene3D" id="3.40.50.720">
    <property type="entry name" value="NAD(P)-binding Rossmann-like Domain"/>
    <property type="match status" value="1"/>
</dbReference>
<comment type="caution">
    <text evidence="6">The sequence shown here is derived from an EMBL/GenBank/DDBJ whole genome shotgun (WGS) entry which is preliminary data.</text>
</comment>
<evidence type="ECO:0000313" key="6">
    <source>
        <dbReference type="EMBL" id="RED87871.1"/>
    </source>
</evidence>
<keyword evidence="3" id="KW-0560">Oxidoreductase</keyword>
<keyword evidence="2 4" id="KW-0862">Zinc</keyword>
<dbReference type="InterPro" id="IPR020843">
    <property type="entry name" value="ER"/>
</dbReference>
<dbReference type="Pfam" id="PF00107">
    <property type="entry name" value="ADH_zinc_N"/>
    <property type="match status" value="1"/>
</dbReference>
<evidence type="ECO:0000313" key="7">
    <source>
        <dbReference type="Proteomes" id="UP000256977"/>
    </source>
</evidence>
<evidence type="ECO:0000256" key="4">
    <source>
        <dbReference type="RuleBase" id="RU361277"/>
    </source>
</evidence>
<dbReference type="InterPro" id="IPR013154">
    <property type="entry name" value="ADH-like_N"/>
</dbReference>
<evidence type="ECO:0000259" key="5">
    <source>
        <dbReference type="SMART" id="SM00829"/>
    </source>
</evidence>
<organism evidence="6 7">
    <name type="scientific">Cohnella phaseoli</name>
    <dbReference type="NCBI Taxonomy" id="456490"/>
    <lineage>
        <taxon>Bacteria</taxon>
        <taxon>Bacillati</taxon>
        <taxon>Bacillota</taxon>
        <taxon>Bacilli</taxon>
        <taxon>Bacillales</taxon>
        <taxon>Paenibacillaceae</taxon>
        <taxon>Cohnella</taxon>
    </lineage>
</organism>
<keyword evidence="7" id="KW-1185">Reference proteome</keyword>
<keyword evidence="1 4" id="KW-0479">Metal-binding</keyword>
<dbReference type="EMBL" id="QRDZ01000002">
    <property type="protein sequence ID" value="RED87871.1"/>
    <property type="molecule type" value="Genomic_DNA"/>
</dbReference>
<dbReference type="Gene3D" id="3.90.180.10">
    <property type="entry name" value="Medium-chain alcohol dehydrogenases, catalytic domain"/>
    <property type="match status" value="1"/>
</dbReference>
<evidence type="ECO:0000256" key="2">
    <source>
        <dbReference type="ARBA" id="ARBA00022833"/>
    </source>
</evidence>
<dbReference type="PANTHER" id="PTHR43401">
    <property type="entry name" value="L-THREONINE 3-DEHYDROGENASE"/>
    <property type="match status" value="1"/>
</dbReference>
<sequence length="347" mass="36274">MVGGKGGNESMIEGKMKALVYEGPKTMKMREVDVPRPAEDEVLIRVAAAGICGSELSGYLGHNSLRKPPLVMGHEFAGTIAAVGARVSKFAVGDRVTANPLVSCGSCSDCRAGHANLCAARSLIGAGRPGAFAEYVAVPEGNLYALPDSLSFEEGALAEPLACAVRIARLARVSPEDSLLVVGAGPIGLLTLIAARIHGVRSVAVMDLNADRLSIVEQLGGIALPDAQTLERLKPPRGFDKAVDAVGLDATRQTCMLSTRPGGRVVLSGLHSADSSLPVNAAIRNELTLLGSFGYNPIDFDAALQWLSDGLVDLAPWTEIRPLDQGGECFEQLLGNPGAIAKMMLQI</sequence>
<proteinExistence type="inferred from homology"/>
<protein>
    <submittedName>
        <fullName evidence="6">2-desacetyl-2-hydroxyethyl bacteriochlorophyllide A dehydrogenase</fullName>
    </submittedName>
</protein>
<reference evidence="6 7" key="1">
    <citation type="submission" date="2018-07" db="EMBL/GenBank/DDBJ databases">
        <title>Genomic Encyclopedia of Type Strains, Phase III (KMG-III): the genomes of soil and plant-associated and newly described type strains.</title>
        <authorList>
            <person name="Whitman W."/>
        </authorList>
    </citation>
    <scope>NUCLEOTIDE SEQUENCE [LARGE SCALE GENOMIC DNA]</scope>
    <source>
        <strain evidence="6 7">CECT 7287</strain>
    </source>
</reference>
<dbReference type="InterPro" id="IPR002328">
    <property type="entry name" value="ADH_Zn_CS"/>
</dbReference>
<dbReference type="InterPro" id="IPR050129">
    <property type="entry name" value="Zn_alcohol_dh"/>
</dbReference>
<gene>
    <name evidence="6" type="ORF">DFP98_102353</name>
</gene>
<dbReference type="GO" id="GO:0008270">
    <property type="term" value="F:zinc ion binding"/>
    <property type="evidence" value="ECO:0007669"/>
    <property type="project" value="InterPro"/>
</dbReference>
<evidence type="ECO:0000256" key="3">
    <source>
        <dbReference type="ARBA" id="ARBA00023002"/>
    </source>
</evidence>
<feature type="domain" description="Enoyl reductase (ER)" evidence="5">
    <location>
        <begin position="23"/>
        <end position="345"/>
    </location>
</feature>
<dbReference type="AlphaFoldDB" id="A0A3D9KNH5"/>
<dbReference type="InterPro" id="IPR036291">
    <property type="entry name" value="NAD(P)-bd_dom_sf"/>
</dbReference>
<evidence type="ECO:0000256" key="1">
    <source>
        <dbReference type="ARBA" id="ARBA00022723"/>
    </source>
</evidence>
<dbReference type="PANTHER" id="PTHR43401:SF2">
    <property type="entry name" value="L-THREONINE 3-DEHYDROGENASE"/>
    <property type="match status" value="1"/>
</dbReference>
<dbReference type="CDD" id="cd08236">
    <property type="entry name" value="sugar_DH"/>
    <property type="match status" value="1"/>
</dbReference>